<comment type="caution">
    <text evidence="2">The sequence shown here is derived from an EMBL/GenBank/DDBJ whole genome shotgun (WGS) entry which is preliminary data.</text>
</comment>
<feature type="domain" description="Glycosyltransferase subfamily 4-like N-terminal" evidence="1">
    <location>
        <begin position="66"/>
        <end position="163"/>
    </location>
</feature>
<evidence type="ECO:0000313" key="3">
    <source>
        <dbReference type="Proteomes" id="UP000076577"/>
    </source>
</evidence>
<proteinExistence type="predicted"/>
<keyword evidence="2" id="KW-0328">Glycosyltransferase</keyword>
<dbReference type="EC" id="2.4.1.21" evidence="2"/>
<accession>A0A165W0A9</accession>
<protein>
    <submittedName>
        <fullName evidence="2">Capsular glucan synthase</fullName>
        <ecNumber evidence="2">2.4.1.21</ecNumber>
    </submittedName>
</protein>
<dbReference type="GO" id="GO:0009011">
    <property type="term" value="F:alpha-1,4-glucan glucosyltransferase (ADP-glucose donor) activity"/>
    <property type="evidence" value="ECO:0007669"/>
    <property type="project" value="UniProtKB-EC"/>
</dbReference>
<dbReference type="Pfam" id="PF13439">
    <property type="entry name" value="Glyco_transf_4"/>
    <property type="match status" value="1"/>
</dbReference>
<dbReference type="Gene3D" id="3.40.50.2000">
    <property type="entry name" value="Glycogen Phosphorylase B"/>
    <property type="match status" value="2"/>
</dbReference>
<dbReference type="RefSeq" id="WP_208979405.1">
    <property type="nucleotide sequence ID" value="NZ_FOFM01000003.1"/>
</dbReference>
<reference evidence="2 3" key="1">
    <citation type="journal article" date="2016" name="Front. Microbiol.">
        <title>Comparative Genomic Analysis Reveals a Diverse Repertoire of Genes Involved in Prokaryote-Eukaryote Interactions within the Pseudovibrio Genus.</title>
        <authorList>
            <person name="Romano S."/>
            <person name="Fernandez-Guerra A."/>
            <person name="Reen F.J."/>
            <person name="Glockner F.O."/>
            <person name="Crowley S.P."/>
            <person name="O'Sullivan O."/>
            <person name="Cotter P.D."/>
            <person name="Adams C."/>
            <person name="Dobson A.D."/>
            <person name="O'Gara F."/>
        </authorList>
    </citation>
    <scope>NUCLEOTIDE SEQUENCE [LARGE SCALE GENOMIC DNA]</scope>
    <source>
        <strain evidence="2 3">Ad2</strain>
    </source>
</reference>
<dbReference type="PANTHER" id="PTHR12526:SF638">
    <property type="entry name" value="SPORE COAT PROTEIN SA"/>
    <property type="match status" value="1"/>
</dbReference>
<dbReference type="CDD" id="cd03801">
    <property type="entry name" value="GT4_PimA-like"/>
    <property type="match status" value="1"/>
</dbReference>
<organism evidence="2 3">
    <name type="scientific">Pseudovibrio axinellae</name>
    <dbReference type="NCBI Taxonomy" id="989403"/>
    <lineage>
        <taxon>Bacteria</taxon>
        <taxon>Pseudomonadati</taxon>
        <taxon>Pseudomonadota</taxon>
        <taxon>Alphaproteobacteria</taxon>
        <taxon>Hyphomicrobiales</taxon>
        <taxon>Stappiaceae</taxon>
        <taxon>Pseudovibrio</taxon>
    </lineage>
</organism>
<dbReference type="Pfam" id="PF13692">
    <property type="entry name" value="Glyco_trans_1_4"/>
    <property type="match status" value="1"/>
</dbReference>
<dbReference type="SUPFAM" id="SSF53756">
    <property type="entry name" value="UDP-Glycosyltransferase/glycogen phosphorylase"/>
    <property type="match status" value="1"/>
</dbReference>
<dbReference type="AlphaFoldDB" id="A0A165W0A9"/>
<evidence type="ECO:0000313" key="2">
    <source>
        <dbReference type="EMBL" id="KZL15754.1"/>
    </source>
</evidence>
<gene>
    <name evidence="2" type="primary">glgA_1</name>
    <name evidence="2" type="ORF">PsAD2_03523</name>
</gene>
<keyword evidence="2" id="KW-0808">Transferase</keyword>
<dbReference type="EMBL" id="LMCB01000059">
    <property type="protein sequence ID" value="KZL15754.1"/>
    <property type="molecule type" value="Genomic_DNA"/>
</dbReference>
<evidence type="ECO:0000259" key="1">
    <source>
        <dbReference type="Pfam" id="PF13439"/>
    </source>
</evidence>
<keyword evidence="3" id="KW-1185">Reference proteome</keyword>
<dbReference type="InterPro" id="IPR028098">
    <property type="entry name" value="Glyco_trans_4-like_N"/>
</dbReference>
<dbReference type="Proteomes" id="UP000076577">
    <property type="component" value="Unassembled WGS sequence"/>
</dbReference>
<dbReference type="PANTHER" id="PTHR12526">
    <property type="entry name" value="GLYCOSYLTRANSFERASE"/>
    <property type="match status" value="1"/>
</dbReference>
<dbReference type="PATRIC" id="fig|989403.3.peg.3803"/>
<name>A0A165W0A9_9HYPH</name>
<sequence length="375" mass="41323">MRTAIVMPRNMHFCKSRATSIDLCAHDLALHSQNKSNLRVFAGGEAGLFDDVDVCAVTPPGKKPTPAKFYDPLSEFGPQLIVVHQHLETAFQIINDFPGTPVILHRHGRFERNSGFKRWKYTRKMNRLGGIIWVGEDARNNFCENFTGVKTRSVVVPNGIDCELWSPAPKANTVIYVGRARKDKGIFDLAAAWLACADRMKALGWTLEFVLAVTDDGEDATANALRQMLSNHQTSVSIETNLIAADVQRRLAKASIAVVPSIVAEGFGRTAIEAMSCGAAVITTHSGGLWEAVGETGKVINPSAPKEIATALFDLADNKPLRNAMAKSGRERVLRLFDIHQIAELYDDMLMSLWDEFVSGPHTTQRLIDHMLVSE</sequence>
<dbReference type="STRING" id="989403.SAMN05421798_103279"/>